<accession>A0A8X6TKW4</accession>
<name>A0A8X6TKW4_NEPPI</name>
<gene>
    <name evidence="1" type="ORF">NPIL_680401</name>
</gene>
<proteinExistence type="predicted"/>
<dbReference type="Proteomes" id="UP000887013">
    <property type="component" value="Unassembled WGS sequence"/>
</dbReference>
<organism evidence="1 2">
    <name type="scientific">Nephila pilipes</name>
    <name type="common">Giant wood spider</name>
    <name type="synonym">Nephila maculata</name>
    <dbReference type="NCBI Taxonomy" id="299642"/>
    <lineage>
        <taxon>Eukaryota</taxon>
        <taxon>Metazoa</taxon>
        <taxon>Ecdysozoa</taxon>
        <taxon>Arthropoda</taxon>
        <taxon>Chelicerata</taxon>
        <taxon>Arachnida</taxon>
        <taxon>Araneae</taxon>
        <taxon>Araneomorphae</taxon>
        <taxon>Entelegynae</taxon>
        <taxon>Araneoidea</taxon>
        <taxon>Nephilidae</taxon>
        <taxon>Nephila</taxon>
    </lineage>
</organism>
<protein>
    <submittedName>
        <fullName evidence="1">Uncharacterized protein</fullName>
    </submittedName>
</protein>
<keyword evidence="2" id="KW-1185">Reference proteome</keyword>
<evidence type="ECO:0000313" key="2">
    <source>
        <dbReference type="Proteomes" id="UP000887013"/>
    </source>
</evidence>
<evidence type="ECO:0000313" key="1">
    <source>
        <dbReference type="EMBL" id="GFT21063.1"/>
    </source>
</evidence>
<comment type="caution">
    <text evidence="1">The sequence shown here is derived from an EMBL/GenBank/DDBJ whole genome shotgun (WGS) entry which is preliminary data.</text>
</comment>
<dbReference type="AlphaFoldDB" id="A0A8X6TKW4"/>
<sequence>MKRRKSRERSSCCFAPLDNASLGGGRGGEGLVRRISRGIEVGGGQNIRHPIRHVINPVRSLMELNLQLHIEITALSNFHRDSNPPSSSVTQRVTQYLFLPENQKLTNSNWREFSTPNRNCHSLQQFDTDSDNRHRQHTILRLLLKDIWRKSTTATALKRQSCTVSQKTSQSSKLNLLGDHDSKDTMYQCGYCGENKQSRGFREGVEGMDMRIDVLPPPPRIRSLSADQIMRFTIHRPH</sequence>
<reference evidence="1" key="1">
    <citation type="submission" date="2020-08" db="EMBL/GenBank/DDBJ databases">
        <title>Multicomponent nature underlies the extraordinary mechanical properties of spider dragline silk.</title>
        <authorList>
            <person name="Kono N."/>
            <person name="Nakamura H."/>
            <person name="Mori M."/>
            <person name="Yoshida Y."/>
            <person name="Ohtoshi R."/>
            <person name="Malay A.D."/>
            <person name="Moran D.A.P."/>
            <person name="Tomita M."/>
            <person name="Numata K."/>
            <person name="Arakawa K."/>
        </authorList>
    </citation>
    <scope>NUCLEOTIDE SEQUENCE</scope>
</reference>
<dbReference type="OrthoDB" id="10485786at2759"/>
<dbReference type="EMBL" id="BMAW01105812">
    <property type="protein sequence ID" value="GFT21063.1"/>
    <property type="molecule type" value="Genomic_DNA"/>
</dbReference>